<evidence type="ECO:0000256" key="2">
    <source>
        <dbReference type="ARBA" id="ARBA00022801"/>
    </source>
</evidence>
<evidence type="ECO:0000256" key="1">
    <source>
        <dbReference type="ARBA" id="ARBA00022723"/>
    </source>
</evidence>
<dbReference type="GO" id="GO:0046872">
    <property type="term" value="F:metal ion binding"/>
    <property type="evidence" value="ECO:0007669"/>
    <property type="project" value="UniProtKB-KW"/>
</dbReference>
<accession>A0A510E5N9</accession>
<dbReference type="InterPro" id="IPR006483">
    <property type="entry name" value="CRISPR-assoc_Cas3_HD"/>
</dbReference>
<dbReference type="Gene3D" id="1.10.3210.30">
    <property type="match status" value="1"/>
</dbReference>
<dbReference type="AlphaFoldDB" id="A0A510E5N9"/>
<keyword evidence="5" id="KW-0540">Nuclease</keyword>
<keyword evidence="2" id="KW-0378">Hydrolase</keyword>
<dbReference type="Proteomes" id="UP000325030">
    <property type="component" value="Chromosome"/>
</dbReference>
<proteinExistence type="predicted"/>
<evidence type="ECO:0000259" key="4">
    <source>
        <dbReference type="PROSITE" id="PS51643"/>
    </source>
</evidence>
<dbReference type="GO" id="GO:0016787">
    <property type="term" value="F:hydrolase activity"/>
    <property type="evidence" value="ECO:0007669"/>
    <property type="project" value="UniProtKB-KW"/>
</dbReference>
<dbReference type="CDD" id="cd10013">
    <property type="entry name" value="Cas3''_I"/>
    <property type="match status" value="1"/>
</dbReference>
<evidence type="ECO:0000313" key="5">
    <source>
        <dbReference type="EMBL" id="BBG27852.1"/>
    </source>
</evidence>
<gene>
    <name evidence="5" type="ORF">IC007_2407</name>
</gene>
<keyword evidence="5" id="KW-0255">Endonuclease</keyword>
<dbReference type="RefSeq" id="WP_149565017.1">
    <property type="nucleotide sequence ID" value="NZ_AP018930.1"/>
</dbReference>
<dbReference type="GO" id="GO:0051607">
    <property type="term" value="P:defense response to virus"/>
    <property type="evidence" value="ECO:0007669"/>
    <property type="project" value="UniProtKB-KW"/>
</dbReference>
<dbReference type="InterPro" id="IPR038257">
    <property type="entry name" value="CRISPR-assoc_Cas3_HD_sf"/>
</dbReference>
<keyword evidence="3" id="KW-0051">Antiviral defense</keyword>
<feature type="domain" description="HD Cas3-type" evidence="4">
    <location>
        <begin position="5"/>
        <end position="188"/>
    </location>
</feature>
<protein>
    <submittedName>
        <fullName evidence="5">CRISPR-associated endonuclease Cas3-HD</fullName>
    </submittedName>
</protein>
<dbReference type="GeneID" id="41718703"/>
<evidence type="ECO:0000313" key="6">
    <source>
        <dbReference type="Proteomes" id="UP000325030"/>
    </source>
</evidence>
<organism evidence="5 6">
    <name type="scientific">Sulfuracidifex tepidarius</name>
    <dbReference type="NCBI Taxonomy" id="1294262"/>
    <lineage>
        <taxon>Archaea</taxon>
        <taxon>Thermoproteota</taxon>
        <taxon>Thermoprotei</taxon>
        <taxon>Sulfolobales</taxon>
        <taxon>Sulfolobaceae</taxon>
        <taxon>Sulfuracidifex</taxon>
    </lineage>
</organism>
<keyword evidence="1" id="KW-0479">Metal-binding</keyword>
<dbReference type="GO" id="GO:0004519">
    <property type="term" value="F:endonuclease activity"/>
    <property type="evidence" value="ECO:0007669"/>
    <property type="project" value="UniProtKB-KW"/>
</dbReference>
<sequence>MTCWAFFGQETFKDHALGTLDCFRRNFAYINPILSHRTGVEISTVKKNIEIAVAFHDVGKASKAYTKSYYGHEFYSGYIVSSMIRGCCNSELRDIAALSSMSHHQAMVERGLELIRSGEYKKLHNFEFNEECLDDINVVAKEIGISVNLDRELITPEDVASWFMKINNEKFYLYPIILGPLMVCDTYTANAHRGGGNRNLLILEYKKFIS</sequence>
<name>A0A510E5N9_9CREN</name>
<evidence type="ECO:0000256" key="3">
    <source>
        <dbReference type="ARBA" id="ARBA00023118"/>
    </source>
</evidence>
<dbReference type="NCBIfam" id="TIGR01596">
    <property type="entry name" value="cas3_HD"/>
    <property type="match status" value="1"/>
</dbReference>
<dbReference type="EMBL" id="AP018930">
    <property type="protein sequence ID" value="BBG27852.1"/>
    <property type="molecule type" value="Genomic_DNA"/>
</dbReference>
<reference evidence="6" key="1">
    <citation type="submission" date="2018-09" db="EMBL/GenBank/DDBJ databases">
        <title>Complete Genome Sequencing of Sulfolobus sp. JCM 16834.</title>
        <authorList>
            <person name="Kato S."/>
            <person name="Itoh T."/>
            <person name="Ohkuma M."/>
        </authorList>
    </citation>
    <scope>NUCLEOTIDE SEQUENCE [LARGE SCALE GENOMIC DNA]</scope>
    <source>
        <strain evidence="6">IC-007</strain>
    </source>
</reference>
<dbReference type="PROSITE" id="PS51643">
    <property type="entry name" value="HD_CAS3"/>
    <property type="match status" value="1"/>
</dbReference>